<dbReference type="InterPro" id="IPR007263">
    <property type="entry name" value="DCC1-like"/>
</dbReference>
<protein>
    <submittedName>
        <fullName evidence="1">Uncharacterized protein</fullName>
    </submittedName>
</protein>
<dbReference type="RefSeq" id="WP_085748725.1">
    <property type="nucleotide sequence ID" value="NZ_BSPR01000010.1"/>
</dbReference>
<dbReference type="OrthoDB" id="5294764at2"/>
<dbReference type="GO" id="GO:0015035">
    <property type="term" value="F:protein-disulfide reductase activity"/>
    <property type="evidence" value="ECO:0007669"/>
    <property type="project" value="InterPro"/>
</dbReference>
<evidence type="ECO:0000313" key="1">
    <source>
        <dbReference type="EMBL" id="ARN18493.1"/>
    </source>
</evidence>
<keyword evidence="2" id="KW-1185">Reference proteome</keyword>
<evidence type="ECO:0000313" key="2">
    <source>
        <dbReference type="Proteomes" id="UP000193427"/>
    </source>
</evidence>
<proteinExistence type="predicted"/>
<dbReference type="PANTHER" id="PTHR34290">
    <property type="entry name" value="SI:CH73-390P7.2"/>
    <property type="match status" value="1"/>
</dbReference>
<dbReference type="Pfam" id="PF04134">
    <property type="entry name" value="DCC1-like"/>
    <property type="match status" value="1"/>
</dbReference>
<organism evidence="1 2">
    <name type="scientific">Piscinibacter gummiphilus</name>
    <dbReference type="NCBI Taxonomy" id="946333"/>
    <lineage>
        <taxon>Bacteria</taxon>
        <taxon>Pseudomonadati</taxon>
        <taxon>Pseudomonadota</taxon>
        <taxon>Betaproteobacteria</taxon>
        <taxon>Burkholderiales</taxon>
        <taxon>Sphaerotilaceae</taxon>
        <taxon>Piscinibacter</taxon>
    </lineage>
</organism>
<dbReference type="PANTHER" id="PTHR34290:SF2">
    <property type="entry name" value="OS04G0668800 PROTEIN"/>
    <property type="match status" value="1"/>
</dbReference>
<gene>
    <name evidence="1" type="ORF">A4W93_00365</name>
</gene>
<name>A0A1W6L2P4_9BURK</name>
<dbReference type="EMBL" id="CP015118">
    <property type="protein sequence ID" value="ARN18493.1"/>
    <property type="molecule type" value="Genomic_DNA"/>
</dbReference>
<dbReference type="InterPro" id="IPR044691">
    <property type="entry name" value="DCC1_Trx"/>
</dbReference>
<dbReference type="AlphaFoldDB" id="A0A1W6L2P4"/>
<dbReference type="KEGG" id="rgu:A4W93_00365"/>
<dbReference type="STRING" id="946333.A4W93_00365"/>
<reference evidence="1 2" key="1">
    <citation type="submission" date="2016-04" db="EMBL/GenBank/DDBJ databases">
        <title>Complete genome sequence of natural rubber-degrading, novel Gram-negative bacterium, Rhizobacter gummiphilus strain NS21.</title>
        <authorList>
            <person name="Tabata M."/>
            <person name="Kasai D."/>
            <person name="Fukuda M."/>
        </authorList>
    </citation>
    <scope>NUCLEOTIDE SEQUENCE [LARGE SCALE GENOMIC DNA]</scope>
    <source>
        <strain evidence="1 2">NS21</strain>
    </source>
</reference>
<accession>A0A1W6L2P4</accession>
<dbReference type="Proteomes" id="UP000193427">
    <property type="component" value="Chromosome"/>
</dbReference>
<sequence>MRPAYPLTLLYDAACPVCSLEMDHLRARDAAGRLAFVDIAAPGFDATAHGTTYAALDAELHGVWADGTVVKGMSTLRAAYAAVGLGWVLRPTALAPVRPVFDLAYRLFARYRRPISRAAAPLIDTVRARRTLARMARCRGGACDIAREDRS</sequence>